<name>A0AAX4HTU0_9BACT</name>
<dbReference type="Gene3D" id="2.10.109.10">
    <property type="entry name" value="Umud Fragment, subunit A"/>
    <property type="match status" value="1"/>
</dbReference>
<dbReference type="AlphaFoldDB" id="A0AAX4HTU0"/>
<evidence type="ECO:0000313" key="2">
    <source>
        <dbReference type="EMBL" id="WPU66707.1"/>
    </source>
</evidence>
<dbReference type="EMBL" id="CP139487">
    <property type="protein sequence ID" value="WPU66707.1"/>
    <property type="molecule type" value="Genomic_DNA"/>
</dbReference>
<accession>A0AAX4HTU0</accession>
<proteinExistence type="predicted"/>
<dbReference type="CDD" id="cd06529">
    <property type="entry name" value="S24_LexA-like"/>
    <property type="match status" value="1"/>
</dbReference>
<dbReference type="Proteomes" id="UP001324634">
    <property type="component" value="Chromosome"/>
</dbReference>
<protein>
    <submittedName>
        <fullName evidence="2">S24 family peptidase</fullName>
    </submittedName>
</protein>
<keyword evidence="3" id="KW-1185">Reference proteome</keyword>
<dbReference type="Pfam" id="PF00717">
    <property type="entry name" value="Peptidase_S24"/>
    <property type="match status" value="1"/>
</dbReference>
<reference evidence="2 3" key="1">
    <citation type="submission" date="2023-11" db="EMBL/GenBank/DDBJ databases">
        <title>Peredibacter starrii A3.12.</title>
        <authorList>
            <person name="Mitchell R.J."/>
        </authorList>
    </citation>
    <scope>NUCLEOTIDE SEQUENCE [LARGE SCALE GENOMIC DNA]</scope>
    <source>
        <strain evidence="2 3">A3.12</strain>
    </source>
</reference>
<dbReference type="SUPFAM" id="SSF51306">
    <property type="entry name" value="LexA/Signal peptidase"/>
    <property type="match status" value="1"/>
</dbReference>
<sequence length="122" mass="13910">MPEIQEMTGFQSPCAEYAEDRLSLDERFLTNPPAMYPLRVSSDSKLFDLKKGDHLIIDRSLDPKPGELVIAVISNEFKIARFTIAQNGEGYLMPFNKKVGDVEAEEDFIWGVISSQHRKFRS</sequence>
<gene>
    <name evidence="2" type="ORF">SOO65_08105</name>
</gene>
<dbReference type="InterPro" id="IPR015927">
    <property type="entry name" value="Peptidase_S24_S26A/B/C"/>
</dbReference>
<evidence type="ECO:0000259" key="1">
    <source>
        <dbReference type="Pfam" id="PF00717"/>
    </source>
</evidence>
<dbReference type="InterPro" id="IPR036286">
    <property type="entry name" value="LexA/Signal_pep-like_sf"/>
</dbReference>
<organism evidence="2 3">
    <name type="scientific">Peredibacter starrii</name>
    <dbReference type="NCBI Taxonomy" id="28202"/>
    <lineage>
        <taxon>Bacteria</taxon>
        <taxon>Pseudomonadati</taxon>
        <taxon>Bdellovibrionota</taxon>
        <taxon>Bacteriovoracia</taxon>
        <taxon>Bacteriovoracales</taxon>
        <taxon>Bacteriovoracaceae</taxon>
        <taxon>Peredibacter</taxon>
    </lineage>
</organism>
<dbReference type="RefSeq" id="WP_321399188.1">
    <property type="nucleotide sequence ID" value="NZ_CP139487.1"/>
</dbReference>
<dbReference type="InterPro" id="IPR039418">
    <property type="entry name" value="LexA-like"/>
</dbReference>
<feature type="domain" description="Peptidase S24/S26A/S26B/S26C" evidence="1">
    <location>
        <begin position="9"/>
        <end position="106"/>
    </location>
</feature>
<evidence type="ECO:0000313" key="3">
    <source>
        <dbReference type="Proteomes" id="UP001324634"/>
    </source>
</evidence>
<dbReference type="KEGG" id="psti:SOO65_08105"/>